<sequence>MAHEQVWHEVQNGESYCVVSGQRVHRRTYGSHGSSAGGQAPCLCYPCNIGQRPPLVRADSYSPGSGHSEIYQQYTSGIPPVRFGDQVSEGSDLAESVVIHDPYREALNAARPSKPPKEPPSGSKMTQLNAEYKAVGERAKRAAAAKVAKPYIKKDKVLEMGQKHPRKYLGIPAATGEWHHILAGYAKEAQELFKLEKQKRIEMGETFVGYDTKLSGNGHRKRIERVGEKAKEFARKHERHLDPQGKPEPELQPGPSNGKGSSSQAAPLGQSSGIGFTDTGSSDKGKTSNCRY</sequence>
<dbReference type="Proteomes" id="UP000254866">
    <property type="component" value="Unassembled WGS sequence"/>
</dbReference>
<evidence type="ECO:0000313" key="2">
    <source>
        <dbReference type="EMBL" id="RDL31017.1"/>
    </source>
</evidence>
<accession>A0A370TAR8</accession>
<proteinExistence type="predicted"/>
<evidence type="ECO:0000256" key="1">
    <source>
        <dbReference type="SAM" id="MobiDB-lite"/>
    </source>
</evidence>
<feature type="compositionally biased region" description="Basic and acidic residues" evidence="1">
    <location>
        <begin position="229"/>
        <end position="249"/>
    </location>
</feature>
<feature type="compositionally biased region" description="Polar residues" evidence="1">
    <location>
        <begin position="254"/>
        <end position="280"/>
    </location>
</feature>
<dbReference type="EMBL" id="NPIC01000013">
    <property type="protein sequence ID" value="RDL31017.1"/>
    <property type="molecule type" value="Genomic_DNA"/>
</dbReference>
<dbReference type="GeneID" id="43602655"/>
<gene>
    <name evidence="2" type="ORF">BP5553_09806</name>
</gene>
<keyword evidence="3" id="KW-1185">Reference proteome</keyword>
<comment type="caution">
    <text evidence="2">The sequence shown here is derived from an EMBL/GenBank/DDBJ whole genome shotgun (WGS) entry which is preliminary data.</text>
</comment>
<dbReference type="AlphaFoldDB" id="A0A370TAR8"/>
<feature type="region of interest" description="Disordered" evidence="1">
    <location>
        <begin position="229"/>
        <end position="292"/>
    </location>
</feature>
<organism evidence="2 3">
    <name type="scientific">Venustampulla echinocandica</name>
    <dbReference type="NCBI Taxonomy" id="2656787"/>
    <lineage>
        <taxon>Eukaryota</taxon>
        <taxon>Fungi</taxon>
        <taxon>Dikarya</taxon>
        <taxon>Ascomycota</taxon>
        <taxon>Pezizomycotina</taxon>
        <taxon>Leotiomycetes</taxon>
        <taxon>Helotiales</taxon>
        <taxon>Pleuroascaceae</taxon>
        <taxon>Venustampulla</taxon>
    </lineage>
</organism>
<evidence type="ECO:0000313" key="3">
    <source>
        <dbReference type="Proteomes" id="UP000254866"/>
    </source>
</evidence>
<name>A0A370TAR8_9HELO</name>
<dbReference type="OrthoDB" id="10548785at2759"/>
<dbReference type="RefSeq" id="XP_031865266.1">
    <property type="nucleotide sequence ID" value="XM_032018429.1"/>
</dbReference>
<reference evidence="2 3" key="1">
    <citation type="journal article" date="2018" name="IMA Fungus">
        <title>IMA Genome-F 9: Draft genome sequence of Annulohypoxylon stygium, Aspergillus mulundensis, Berkeleyomyces basicola (syn. Thielaviopsis basicola), Ceratocystis smalleyi, two Cercospora beticola strains, Coleophoma cylindrospora, Fusarium fracticaudum, Phialophora cf. hyalina, and Morchella septimelata.</title>
        <authorList>
            <person name="Wingfield B.D."/>
            <person name="Bills G.F."/>
            <person name="Dong Y."/>
            <person name="Huang W."/>
            <person name="Nel W.J."/>
            <person name="Swalarsk-Parry B.S."/>
            <person name="Vaghefi N."/>
            <person name="Wilken P.M."/>
            <person name="An Z."/>
            <person name="de Beer Z.W."/>
            <person name="De Vos L."/>
            <person name="Chen L."/>
            <person name="Duong T.A."/>
            <person name="Gao Y."/>
            <person name="Hammerbacher A."/>
            <person name="Kikkert J.R."/>
            <person name="Li Y."/>
            <person name="Li H."/>
            <person name="Li K."/>
            <person name="Li Q."/>
            <person name="Liu X."/>
            <person name="Ma X."/>
            <person name="Naidoo K."/>
            <person name="Pethybridge S.J."/>
            <person name="Sun J."/>
            <person name="Steenkamp E.T."/>
            <person name="van der Nest M.A."/>
            <person name="van Wyk S."/>
            <person name="Wingfield M.J."/>
            <person name="Xiong C."/>
            <person name="Yue Q."/>
            <person name="Zhang X."/>
        </authorList>
    </citation>
    <scope>NUCLEOTIDE SEQUENCE [LARGE SCALE GENOMIC DNA]</scope>
    <source>
        <strain evidence="2 3">BP 5553</strain>
    </source>
</reference>
<protein>
    <submittedName>
        <fullName evidence="2">Uncharacterized protein</fullName>
    </submittedName>
</protein>